<name>A0A1X7P444_9HYPH</name>
<dbReference type="Gene3D" id="3.40.630.30">
    <property type="match status" value="1"/>
</dbReference>
<evidence type="ECO:0000313" key="3">
    <source>
        <dbReference type="Proteomes" id="UP000193083"/>
    </source>
</evidence>
<proteinExistence type="predicted"/>
<dbReference type="AlphaFoldDB" id="A0A1X7P444"/>
<dbReference type="Proteomes" id="UP000193083">
    <property type="component" value="Unassembled WGS sequence"/>
</dbReference>
<dbReference type="EMBL" id="FXBL01000004">
    <property type="protein sequence ID" value="SMH44754.1"/>
    <property type="molecule type" value="Genomic_DNA"/>
</dbReference>
<dbReference type="InterPro" id="IPR038740">
    <property type="entry name" value="BioF2-like_GNAT_dom"/>
</dbReference>
<keyword evidence="3" id="KW-1185">Reference proteome</keyword>
<accession>A0A1X7P444</accession>
<feature type="domain" description="BioF2-like acetyltransferase" evidence="1">
    <location>
        <begin position="184"/>
        <end position="333"/>
    </location>
</feature>
<protein>
    <submittedName>
        <fullName evidence="2">Acetyltransferase involved in cellulose biosynthesis, CelD/BcsL family</fullName>
    </submittedName>
</protein>
<dbReference type="Pfam" id="PF13480">
    <property type="entry name" value="Acetyltransf_6"/>
    <property type="match status" value="1"/>
</dbReference>
<dbReference type="GO" id="GO:0016740">
    <property type="term" value="F:transferase activity"/>
    <property type="evidence" value="ECO:0007669"/>
    <property type="project" value="UniProtKB-KW"/>
</dbReference>
<evidence type="ECO:0000259" key="1">
    <source>
        <dbReference type="Pfam" id="PF13480"/>
    </source>
</evidence>
<organism evidence="2 3">
    <name type="scientific">Mesorhizobium australicum</name>
    <dbReference type="NCBI Taxonomy" id="536018"/>
    <lineage>
        <taxon>Bacteria</taxon>
        <taxon>Pseudomonadati</taxon>
        <taxon>Pseudomonadota</taxon>
        <taxon>Alphaproteobacteria</taxon>
        <taxon>Hyphomicrobiales</taxon>
        <taxon>Phyllobacteriaceae</taxon>
        <taxon>Mesorhizobium</taxon>
    </lineage>
</organism>
<gene>
    <name evidence="2" type="ORF">SAMN02982922_3106</name>
</gene>
<sequence length="397" mass="43337">MVDASTQFSRMQMKLAGRKKSEDLDTSDRKTTVAPADYSALVDGRVVAPAQTTNWVTAWTEVSGEDTFIVSAGPDTGPIVTLPLEVVQKGPFRIARFMGGSHAAGNFPAFHEGAGTLTRAHLAAAVKAIRPDVDLLYLERTLKELGGLTSPLVALPSSESPNVALAVCLDGGFEALLDRASGKRKRKKHRSQTRKFEAAGGFRRIEASTPEEIDTLLERFFEMKAKRFRKMGIADVFAPPGVQAFFRKLFADALSMSPPPFVLHGLEVGGTLRAITGSSRSGDRLVCEFGGIAEDELAVVSPGEFLFYQNIREACEQGFDIYDFSVGDEPYKRLWCNIETRHIDIAVPVTAKGHILAAGLAGVTKLKRTIKQNRTAWTLVKRLRRQTAAQAEPAEDE</sequence>
<keyword evidence="2" id="KW-0808">Transferase</keyword>
<reference evidence="2 3" key="1">
    <citation type="submission" date="2017-04" db="EMBL/GenBank/DDBJ databases">
        <authorList>
            <person name="Afonso C.L."/>
            <person name="Miller P.J."/>
            <person name="Scott M.A."/>
            <person name="Spackman E."/>
            <person name="Goraichik I."/>
            <person name="Dimitrov K.M."/>
            <person name="Suarez D.L."/>
            <person name="Swayne D.E."/>
        </authorList>
    </citation>
    <scope>NUCLEOTIDE SEQUENCE [LARGE SCALE GENOMIC DNA]</scope>
    <source>
        <strain evidence="2 3">B5P</strain>
    </source>
</reference>
<dbReference type="SUPFAM" id="SSF55729">
    <property type="entry name" value="Acyl-CoA N-acyltransferases (Nat)"/>
    <property type="match status" value="1"/>
</dbReference>
<evidence type="ECO:0000313" key="2">
    <source>
        <dbReference type="EMBL" id="SMH44754.1"/>
    </source>
</evidence>
<dbReference type="OrthoDB" id="8193702at2"/>
<dbReference type="InterPro" id="IPR016181">
    <property type="entry name" value="Acyl_CoA_acyltransferase"/>
</dbReference>